<dbReference type="EMBL" id="FJOG01000084">
    <property type="protein sequence ID" value="CZR69910.1"/>
    <property type="molecule type" value="Genomic_DNA"/>
</dbReference>
<organism evidence="7 8">
    <name type="scientific">Phialocephala subalpina</name>
    <dbReference type="NCBI Taxonomy" id="576137"/>
    <lineage>
        <taxon>Eukaryota</taxon>
        <taxon>Fungi</taxon>
        <taxon>Dikarya</taxon>
        <taxon>Ascomycota</taxon>
        <taxon>Pezizomycotina</taxon>
        <taxon>Leotiomycetes</taxon>
        <taxon>Helotiales</taxon>
        <taxon>Mollisiaceae</taxon>
        <taxon>Phialocephala</taxon>
        <taxon>Phialocephala fortinii species complex</taxon>
    </lineage>
</organism>
<keyword evidence="2 4" id="KW-0863">Zinc-finger</keyword>
<proteinExistence type="predicted"/>
<dbReference type="InterPro" id="IPR002893">
    <property type="entry name" value="Znf_MYND"/>
</dbReference>
<dbReference type="PROSITE" id="PS50865">
    <property type="entry name" value="ZF_MYND_2"/>
    <property type="match status" value="1"/>
</dbReference>
<protein>
    <recommendedName>
        <fullName evidence="6">MYND-type domain-containing protein</fullName>
    </recommendedName>
</protein>
<feature type="region of interest" description="Disordered" evidence="5">
    <location>
        <begin position="51"/>
        <end position="102"/>
    </location>
</feature>
<keyword evidence="1" id="KW-0479">Metal-binding</keyword>
<feature type="domain" description="MYND-type" evidence="6">
    <location>
        <begin position="6"/>
        <end position="42"/>
    </location>
</feature>
<evidence type="ECO:0000313" key="8">
    <source>
        <dbReference type="Proteomes" id="UP000184330"/>
    </source>
</evidence>
<gene>
    <name evidence="7" type="ORF">PAC_19810</name>
</gene>
<evidence type="ECO:0000256" key="5">
    <source>
        <dbReference type="SAM" id="MobiDB-lite"/>
    </source>
</evidence>
<dbReference type="Pfam" id="PF01753">
    <property type="entry name" value="zf-MYND"/>
    <property type="match status" value="1"/>
</dbReference>
<sequence length="528" mass="60772">MAQQMCTVCDKWTVKNCSKCKSGHYCSVECQMKDRPLHKLLCEKYADFIKKGPPTTGNDGNESDETERFHNNETDQDTEDEENRNKVKKGGKNKNDDNKSDNDVSTEYRLAIIFPQWSQVPELLWLKCTTENEGGDDPEDGQSPFKHLSQFMGRPTSMHNLRGKGSRFEVYGDDTGMTKGLNACLSYLNAGYENTDRSLSSVFQSRFFSAYVVVRFSVKKSDHATEDEDDQFADIGESGHTNENVTLADFRRAFQFLTRSNNRFESDKPNQLYIRESSLPRWVKGVKINCSGGMIFMKKSKHRNVEVRRDHQIFKEKQADVSPISEHLGFGLLPDTPFDPYENLALVLLMHSVGAEDPEDDNYWGFAPLKWYMPRVPPYMPRETTDFNSGKDRDSEKMDTITATMGGIYLNARGFCQERTCLMVRKDGKDVTPEQIEALVAFAEKIDELIRSYDKVRGEAEEFDEDENPEEYDEDGNPEEFDEDETRLAFVQEHFLCPEFDDFFEELKQEKLRKGLLAWTNAVSPRKI</sequence>
<evidence type="ECO:0000256" key="2">
    <source>
        <dbReference type="ARBA" id="ARBA00022771"/>
    </source>
</evidence>
<dbReference type="Proteomes" id="UP000184330">
    <property type="component" value="Unassembled WGS sequence"/>
</dbReference>
<feature type="region of interest" description="Disordered" evidence="5">
    <location>
        <begin position="458"/>
        <end position="484"/>
    </location>
</feature>
<name>A0A1L7XY23_9HELO</name>
<evidence type="ECO:0000313" key="7">
    <source>
        <dbReference type="EMBL" id="CZR69910.1"/>
    </source>
</evidence>
<dbReference type="PROSITE" id="PS01360">
    <property type="entry name" value="ZF_MYND_1"/>
    <property type="match status" value="1"/>
</dbReference>
<feature type="compositionally biased region" description="Acidic residues" evidence="5">
    <location>
        <begin position="461"/>
        <end position="484"/>
    </location>
</feature>
<dbReference type="STRING" id="576137.A0A1L7XY23"/>
<evidence type="ECO:0000256" key="3">
    <source>
        <dbReference type="ARBA" id="ARBA00022833"/>
    </source>
</evidence>
<keyword evidence="3" id="KW-0862">Zinc</keyword>
<keyword evidence="8" id="KW-1185">Reference proteome</keyword>
<dbReference type="OrthoDB" id="437457at2759"/>
<dbReference type="SUPFAM" id="SSF144232">
    <property type="entry name" value="HIT/MYND zinc finger-like"/>
    <property type="match status" value="1"/>
</dbReference>
<dbReference type="AlphaFoldDB" id="A0A1L7XY23"/>
<feature type="compositionally biased region" description="Basic and acidic residues" evidence="5">
    <location>
        <begin position="93"/>
        <end position="102"/>
    </location>
</feature>
<accession>A0A1L7XY23</accession>
<dbReference type="GO" id="GO:0008270">
    <property type="term" value="F:zinc ion binding"/>
    <property type="evidence" value="ECO:0007669"/>
    <property type="project" value="UniProtKB-KW"/>
</dbReference>
<evidence type="ECO:0000256" key="1">
    <source>
        <dbReference type="ARBA" id="ARBA00022723"/>
    </source>
</evidence>
<reference evidence="7 8" key="1">
    <citation type="submission" date="2016-03" db="EMBL/GenBank/DDBJ databases">
        <authorList>
            <person name="Ploux O."/>
        </authorList>
    </citation>
    <scope>NUCLEOTIDE SEQUENCE [LARGE SCALE GENOMIC DNA]</scope>
    <source>
        <strain evidence="7 8">UAMH 11012</strain>
    </source>
</reference>
<dbReference type="Gene3D" id="6.10.140.2220">
    <property type="match status" value="1"/>
</dbReference>
<evidence type="ECO:0000259" key="6">
    <source>
        <dbReference type="PROSITE" id="PS50865"/>
    </source>
</evidence>
<evidence type="ECO:0000256" key="4">
    <source>
        <dbReference type="PROSITE-ProRule" id="PRU00134"/>
    </source>
</evidence>